<evidence type="ECO:0000313" key="4">
    <source>
        <dbReference type="Proteomes" id="UP000237000"/>
    </source>
</evidence>
<dbReference type="AlphaFoldDB" id="A0A2P5ENW0"/>
<organism evidence="3 4">
    <name type="scientific">Trema orientale</name>
    <name type="common">Charcoal tree</name>
    <name type="synonym">Celtis orientalis</name>
    <dbReference type="NCBI Taxonomy" id="63057"/>
    <lineage>
        <taxon>Eukaryota</taxon>
        <taxon>Viridiplantae</taxon>
        <taxon>Streptophyta</taxon>
        <taxon>Embryophyta</taxon>
        <taxon>Tracheophyta</taxon>
        <taxon>Spermatophyta</taxon>
        <taxon>Magnoliopsida</taxon>
        <taxon>eudicotyledons</taxon>
        <taxon>Gunneridae</taxon>
        <taxon>Pentapetalae</taxon>
        <taxon>rosids</taxon>
        <taxon>fabids</taxon>
        <taxon>Rosales</taxon>
        <taxon>Cannabaceae</taxon>
        <taxon>Trema</taxon>
    </lineage>
</organism>
<proteinExistence type="predicted"/>
<feature type="non-terminal residue" evidence="3">
    <location>
        <position position="1"/>
    </location>
</feature>
<reference evidence="4" key="1">
    <citation type="submission" date="2016-06" db="EMBL/GenBank/DDBJ databases">
        <title>Parallel loss of symbiosis genes in relatives of nitrogen-fixing non-legume Parasponia.</title>
        <authorList>
            <person name="Van Velzen R."/>
            <person name="Holmer R."/>
            <person name="Bu F."/>
            <person name="Rutten L."/>
            <person name="Van Zeijl A."/>
            <person name="Liu W."/>
            <person name="Santuari L."/>
            <person name="Cao Q."/>
            <person name="Sharma T."/>
            <person name="Shen D."/>
            <person name="Roswanjaya Y."/>
            <person name="Wardhani T."/>
            <person name="Kalhor M.S."/>
            <person name="Jansen J."/>
            <person name="Van den Hoogen J."/>
            <person name="Gungor B."/>
            <person name="Hartog M."/>
            <person name="Hontelez J."/>
            <person name="Verver J."/>
            <person name="Yang W.-C."/>
            <person name="Schijlen E."/>
            <person name="Repin R."/>
            <person name="Schilthuizen M."/>
            <person name="Schranz E."/>
            <person name="Heidstra R."/>
            <person name="Miyata K."/>
            <person name="Fedorova E."/>
            <person name="Kohlen W."/>
            <person name="Bisseling T."/>
            <person name="Smit S."/>
            <person name="Geurts R."/>
        </authorList>
    </citation>
    <scope>NUCLEOTIDE SEQUENCE [LARGE SCALE GENOMIC DNA]</scope>
    <source>
        <strain evidence="4">cv. RG33-2</strain>
    </source>
</reference>
<dbReference type="EMBL" id="JXTC01000120">
    <property type="protein sequence ID" value="PON87233.1"/>
    <property type="molecule type" value="Genomic_DNA"/>
</dbReference>
<comment type="caution">
    <text evidence="3">The sequence shown here is derived from an EMBL/GenBank/DDBJ whole genome shotgun (WGS) entry which is preliminary data.</text>
</comment>
<protein>
    <submittedName>
        <fullName evidence="3">LRR domain containing protein</fullName>
    </submittedName>
</protein>
<accession>A0A2P5ENW0</accession>
<feature type="compositionally biased region" description="Polar residues" evidence="1">
    <location>
        <begin position="7"/>
        <end position="20"/>
    </location>
</feature>
<name>A0A2P5ENW0_TREOI</name>
<evidence type="ECO:0000256" key="2">
    <source>
        <dbReference type="SAM" id="Phobius"/>
    </source>
</evidence>
<keyword evidence="4" id="KW-1185">Reference proteome</keyword>
<sequence>EIPKYYGNSSDISSLEDSPQSQSVKYAPLHLKFLYLSDNKLNGTLPSWLYVIPSLLVSLMNSGLVL</sequence>
<dbReference type="InParanoid" id="A0A2P5ENW0"/>
<keyword evidence="2" id="KW-1133">Transmembrane helix</keyword>
<evidence type="ECO:0000256" key="1">
    <source>
        <dbReference type="SAM" id="MobiDB-lite"/>
    </source>
</evidence>
<dbReference type="Proteomes" id="UP000237000">
    <property type="component" value="Unassembled WGS sequence"/>
</dbReference>
<feature type="transmembrane region" description="Helical" evidence="2">
    <location>
        <begin position="47"/>
        <end position="65"/>
    </location>
</feature>
<keyword evidence="2" id="KW-0472">Membrane</keyword>
<gene>
    <name evidence="3" type="ORF">TorRG33x02_170100</name>
</gene>
<evidence type="ECO:0000313" key="3">
    <source>
        <dbReference type="EMBL" id="PON87233.1"/>
    </source>
</evidence>
<keyword evidence="2" id="KW-0812">Transmembrane</keyword>
<feature type="region of interest" description="Disordered" evidence="1">
    <location>
        <begin position="1"/>
        <end position="20"/>
    </location>
</feature>